<evidence type="ECO:0000256" key="6">
    <source>
        <dbReference type="ARBA" id="ARBA00022989"/>
    </source>
</evidence>
<organism evidence="11 12">
    <name type="scientific">Panagrolaimus superbus</name>
    <dbReference type="NCBI Taxonomy" id="310955"/>
    <lineage>
        <taxon>Eukaryota</taxon>
        <taxon>Metazoa</taxon>
        <taxon>Ecdysozoa</taxon>
        <taxon>Nematoda</taxon>
        <taxon>Chromadorea</taxon>
        <taxon>Rhabditida</taxon>
        <taxon>Tylenchina</taxon>
        <taxon>Panagrolaimomorpha</taxon>
        <taxon>Panagrolaimoidea</taxon>
        <taxon>Panagrolaimidae</taxon>
        <taxon>Panagrolaimus</taxon>
    </lineage>
</organism>
<dbReference type="GO" id="GO:0046513">
    <property type="term" value="P:ceramide biosynthetic process"/>
    <property type="evidence" value="ECO:0007669"/>
    <property type="project" value="TreeGrafter"/>
</dbReference>
<evidence type="ECO:0000256" key="1">
    <source>
        <dbReference type="ARBA" id="ARBA00004477"/>
    </source>
</evidence>
<evidence type="ECO:0000256" key="5">
    <source>
        <dbReference type="ARBA" id="ARBA00022919"/>
    </source>
</evidence>
<comment type="pathway">
    <text evidence="2">Lipid metabolism.</text>
</comment>
<keyword evidence="7" id="KW-0443">Lipid metabolism</keyword>
<protein>
    <submittedName>
        <fullName evidence="12">Uncharacterized protein</fullName>
    </submittedName>
</protein>
<keyword evidence="5" id="KW-0746">Sphingolipid metabolism</keyword>
<dbReference type="GO" id="GO:0004758">
    <property type="term" value="F:serine C-palmitoyltransferase activity"/>
    <property type="evidence" value="ECO:0007669"/>
    <property type="project" value="TreeGrafter"/>
</dbReference>
<dbReference type="GO" id="GO:0017059">
    <property type="term" value="C:serine palmitoyltransferase complex"/>
    <property type="evidence" value="ECO:0007669"/>
    <property type="project" value="TreeGrafter"/>
</dbReference>
<comment type="subcellular location">
    <subcellularLocation>
        <location evidence="1">Endoplasmic reticulum membrane</location>
        <topology evidence="1">Multi-pass membrane protein</topology>
    </subcellularLocation>
</comment>
<evidence type="ECO:0000256" key="10">
    <source>
        <dbReference type="SAM" id="Phobius"/>
    </source>
</evidence>
<keyword evidence="3 10" id="KW-0812">Transmembrane</keyword>
<dbReference type="Proteomes" id="UP000887577">
    <property type="component" value="Unplaced"/>
</dbReference>
<evidence type="ECO:0000256" key="8">
    <source>
        <dbReference type="ARBA" id="ARBA00023136"/>
    </source>
</evidence>
<feature type="transmembrane region" description="Helical" evidence="10">
    <location>
        <begin position="41"/>
        <end position="61"/>
    </location>
</feature>
<dbReference type="InterPro" id="IPR024512">
    <property type="entry name" value="Ser_palmitoyltrfase_ssu-like"/>
</dbReference>
<dbReference type="GO" id="GO:0005789">
    <property type="term" value="C:endoplasmic reticulum membrane"/>
    <property type="evidence" value="ECO:0007669"/>
    <property type="project" value="UniProtKB-SubCell"/>
</dbReference>
<evidence type="ECO:0000313" key="12">
    <source>
        <dbReference type="WBParaSite" id="PSU_v2.g19567.t1"/>
    </source>
</evidence>
<proteinExistence type="inferred from homology"/>
<dbReference type="PANTHER" id="PTHR47084">
    <property type="entry name" value="SERINE PALMITOYLTRANSFERASE SMALL SUBUNIT A"/>
    <property type="match status" value="1"/>
</dbReference>
<evidence type="ECO:0000313" key="11">
    <source>
        <dbReference type="Proteomes" id="UP000887577"/>
    </source>
</evidence>
<name>A0A914YL10_9BILA</name>
<comment type="similarity">
    <text evidence="9">Belongs to the SPTSS family. SPTSSA subfamily.</text>
</comment>
<evidence type="ECO:0000256" key="2">
    <source>
        <dbReference type="ARBA" id="ARBA00005189"/>
    </source>
</evidence>
<dbReference type="PANTHER" id="PTHR47084:SF1">
    <property type="entry name" value="SERINE PALMITOYLTRANSFERASE SMALL SUBUNIT A"/>
    <property type="match status" value="1"/>
</dbReference>
<evidence type="ECO:0000256" key="3">
    <source>
        <dbReference type="ARBA" id="ARBA00022692"/>
    </source>
</evidence>
<dbReference type="WBParaSite" id="PSU_v2.g19567.t1">
    <property type="protein sequence ID" value="PSU_v2.g19567.t1"/>
    <property type="gene ID" value="PSU_v2.g19567"/>
</dbReference>
<dbReference type="Pfam" id="PF11779">
    <property type="entry name" value="SPT_ssu-like"/>
    <property type="match status" value="1"/>
</dbReference>
<dbReference type="InterPro" id="IPR051900">
    <property type="entry name" value="SPT_small_subunit"/>
</dbReference>
<keyword evidence="6 10" id="KW-1133">Transmembrane helix</keyword>
<dbReference type="AlphaFoldDB" id="A0A914YL10"/>
<evidence type="ECO:0000256" key="7">
    <source>
        <dbReference type="ARBA" id="ARBA00023098"/>
    </source>
</evidence>
<accession>A0A914YL10</accession>
<evidence type="ECO:0000256" key="9">
    <source>
        <dbReference type="ARBA" id="ARBA00038370"/>
    </source>
</evidence>
<reference evidence="12" key="1">
    <citation type="submission" date="2022-11" db="UniProtKB">
        <authorList>
            <consortium name="WormBaseParasite"/>
        </authorList>
    </citation>
    <scope>IDENTIFICATION</scope>
</reference>
<keyword evidence="11" id="KW-1185">Reference proteome</keyword>
<sequence>MSSESSEFKKKKNYTFDLDHWYLQYCLATGLYMLEPWERKLFNSFVLGCIAIGAFLILPGISSLLF</sequence>
<keyword evidence="8 10" id="KW-0472">Membrane</keyword>
<keyword evidence="4" id="KW-0256">Endoplasmic reticulum</keyword>
<evidence type="ECO:0000256" key="4">
    <source>
        <dbReference type="ARBA" id="ARBA00022824"/>
    </source>
</evidence>